<evidence type="ECO:0000313" key="1">
    <source>
        <dbReference type="EMBL" id="MCV9886243.1"/>
    </source>
</evidence>
<accession>A0ABT3DGP8</accession>
<evidence type="ECO:0000313" key="2">
    <source>
        <dbReference type="Proteomes" id="UP001526147"/>
    </source>
</evidence>
<proteinExistence type="predicted"/>
<dbReference type="InterPro" id="IPR006450">
    <property type="entry name" value="Phage_HK97_gp6-like"/>
</dbReference>
<dbReference type="EMBL" id="JAOYEY010000036">
    <property type="protein sequence ID" value="MCV9886243.1"/>
    <property type="molecule type" value="Genomic_DNA"/>
</dbReference>
<dbReference type="Pfam" id="PF05135">
    <property type="entry name" value="Phage_connect_1"/>
    <property type="match status" value="1"/>
</dbReference>
<sequence>MLEQLKSYLKITWNDDDALLQSLIARGQDFLNDIAGIKLNFEADTKANQLLMDYGRYAYNHSLEMFEINFKRELLKLSIREGVKAHVAATTETSS</sequence>
<organism evidence="1 2">
    <name type="scientific">Metabacillus halosaccharovorans</name>
    <dbReference type="NCBI Taxonomy" id="930124"/>
    <lineage>
        <taxon>Bacteria</taxon>
        <taxon>Bacillati</taxon>
        <taxon>Bacillota</taxon>
        <taxon>Bacilli</taxon>
        <taxon>Bacillales</taxon>
        <taxon>Bacillaceae</taxon>
        <taxon>Metabacillus</taxon>
    </lineage>
</organism>
<name>A0ABT3DGP8_9BACI</name>
<dbReference type="InterPro" id="IPR021146">
    <property type="entry name" value="Phage_gp6-like_head-tail"/>
</dbReference>
<keyword evidence="2" id="KW-1185">Reference proteome</keyword>
<dbReference type="RefSeq" id="WP_264142871.1">
    <property type="nucleotide sequence ID" value="NZ_JAOYEY010000036.1"/>
</dbReference>
<comment type="caution">
    <text evidence="1">The sequence shown here is derived from an EMBL/GenBank/DDBJ whole genome shotgun (WGS) entry which is preliminary data.</text>
</comment>
<dbReference type="Proteomes" id="UP001526147">
    <property type="component" value="Unassembled WGS sequence"/>
</dbReference>
<gene>
    <name evidence="1" type="ORF">OIH86_11290</name>
</gene>
<reference evidence="1 2" key="1">
    <citation type="submission" date="2022-10" db="EMBL/GenBank/DDBJ databases">
        <title>Draft genome assembly of moderately radiation resistant bacterium Metabacillus halosaccharovorans.</title>
        <authorList>
            <person name="Pal S."/>
            <person name="Gopinathan A."/>
        </authorList>
    </citation>
    <scope>NUCLEOTIDE SEQUENCE [LARGE SCALE GENOMIC DNA]</scope>
    <source>
        <strain evidence="1 2">VITHBRA001</strain>
    </source>
</reference>
<dbReference type="NCBIfam" id="TIGR01560">
    <property type="entry name" value="put_DNA_pack"/>
    <property type="match status" value="1"/>
</dbReference>
<protein>
    <submittedName>
        <fullName evidence="1">Head-tail connector protein</fullName>
    </submittedName>
</protein>